<dbReference type="Pfam" id="PF07715">
    <property type="entry name" value="Plug"/>
    <property type="match status" value="1"/>
</dbReference>
<evidence type="ECO:0000256" key="2">
    <source>
        <dbReference type="ARBA" id="ARBA00009810"/>
    </source>
</evidence>
<dbReference type="CDD" id="cd01347">
    <property type="entry name" value="ligand_gated_channel"/>
    <property type="match status" value="1"/>
</dbReference>
<dbReference type="PROSITE" id="PS52016">
    <property type="entry name" value="TONB_DEPENDENT_REC_3"/>
    <property type="match status" value="1"/>
</dbReference>
<dbReference type="InterPro" id="IPR000531">
    <property type="entry name" value="Beta-barrel_TonB"/>
</dbReference>
<evidence type="ECO:0000256" key="12">
    <source>
        <dbReference type="SAM" id="SignalP"/>
    </source>
</evidence>
<evidence type="ECO:0000256" key="6">
    <source>
        <dbReference type="ARBA" id="ARBA00023077"/>
    </source>
</evidence>
<dbReference type="InterPro" id="IPR037066">
    <property type="entry name" value="Plug_dom_sf"/>
</dbReference>
<evidence type="ECO:0000256" key="8">
    <source>
        <dbReference type="ARBA" id="ARBA00023170"/>
    </source>
</evidence>
<gene>
    <name evidence="15" type="ORF">C9I98_19420</name>
</gene>
<dbReference type="SUPFAM" id="SSF56935">
    <property type="entry name" value="Porins"/>
    <property type="match status" value="1"/>
</dbReference>
<keyword evidence="16" id="KW-1185">Reference proteome</keyword>
<dbReference type="PANTHER" id="PTHR30069:SF42">
    <property type="entry name" value="FERRIC AEROBACTIN RECEPTOR"/>
    <property type="match status" value="1"/>
</dbReference>
<evidence type="ECO:0000313" key="16">
    <source>
        <dbReference type="Proteomes" id="UP000241771"/>
    </source>
</evidence>
<comment type="similarity">
    <text evidence="2 10 11">Belongs to the TonB-dependent receptor family.</text>
</comment>
<dbReference type="GO" id="GO:0038023">
    <property type="term" value="F:signaling receptor activity"/>
    <property type="evidence" value="ECO:0007669"/>
    <property type="project" value="InterPro"/>
</dbReference>
<sequence length="711" mass="78522">MKASIKNRSFKYSAIALAVAATTTANIAVAAQAEEQYTSTDESMVVVSSRTPKAISDIPGTVWFIDAAQIEEQYRGGLNLDEILAATIPSLDVSSGGRTHSGQNLRGRSIMVMIDGVSLQSVRSISRQLDSIDPFNIERIEVLSGASSIYGAGASGGVVNIVTKKAHAEDVQFESYVSGTSGFNSDEDFDYKLAQSIAGGNEKVRGRASVAYTKTQGYFDADGTIVTPDISQGSTQFNETVDLMGTLQINLAEGQNLNLLAQYYDSQQDSPYGLFFEKDSDGNYQFVEVRDGYSADRQQGTQRVMLSAQYSNTDFFNHQLIAEISYRTEDHTFTPYTAGGSDSLVLSSSTQDTDILSVKTALNKSYDALSLTYGVDGFIDRFDSDNAIYDQTTTEDTGGMVNVIDRIEGRYPGVDTYALAGFIQAEYELTPEWILQGGYRYQYLNTKISDFQKNESSDFVPGGETDYAENLFNLGTIYHLTSSSQVWANFSQGFDLANPAKYYGKDASVNVNDTKLEGIKTDSYEIGYRSDWDSVSLQTAAYYSYSDGSIEYADDQSISGISDPKRVYGAEAQVSYWATDNLQLGTAGHYVVSEIKADTGWEDYEAMEASTSKASAWIGWYEYDYSVKLQSQTTFDYTDADDRKLDGYTVVDLVGNYQLPVGSLGFGIKNLLNEDYLTTWSQRAIHWYGDSPMYEYKGRGRTFTLNYQVSY</sequence>
<keyword evidence="5 10" id="KW-0812">Transmembrane</keyword>
<evidence type="ECO:0000313" key="15">
    <source>
        <dbReference type="EMBL" id="PSW17182.1"/>
    </source>
</evidence>
<dbReference type="GO" id="GO:0015344">
    <property type="term" value="F:siderophore uptake transmembrane transporter activity"/>
    <property type="evidence" value="ECO:0007669"/>
    <property type="project" value="TreeGrafter"/>
</dbReference>
<proteinExistence type="inferred from homology"/>
<evidence type="ECO:0000256" key="1">
    <source>
        <dbReference type="ARBA" id="ARBA00004571"/>
    </source>
</evidence>
<dbReference type="AlphaFoldDB" id="A0A2T3NN90"/>
<comment type="subcellular location">
    <subcellularLocation>
        <location evidence="1 10">Cell outer membrane</location>
        <topology evidence="1 10">Multi-pass membrane protein</topology>
    </subcellularLocation>
</comment>
<evidence type="ECO:0000259" key="14">
    <source>
        <dbReference type="Pfam" id="PF07715"/>
    </source>
</evidence>
<dbReference type="RefSeq" id="WP_107272371.1">
    <property type="nucleotide sequence ID" value="NZ_PYMA01000015.1"/>
</dbReference>
<evidence type="ECO:0000256" key="7">
    <source>
        <dbReference type="ARBA" id="ARBA00023136"/>
    </source>
</evidence>
<evidence type="ECO:0000259" key="13">
    <source>
        <dbReference type="Pfam" id="PF00593"/>
    </source>
</evidence>
<dbReference type="GO" id="GO:0009279">
    <property type="term" value="C:cell outer membrane"/>
    <property type="evidence" value="ECO:0007669"/>
    <property type="project" value="UniProtKB-SubCell"/>
</dbReference>
<keyword evidence="6 11" id="KW-0798">TonB box</keyword>
<accession>A0A2T3NN90</accession>
<reference evidence="15 16" key="1">
    <citation type="submission" date="2018-01" db="EMBL/GenBank/DDBJ databases">
        <title>Whole genome sequencing of Histamine producing bacteria.</title>
        <authorList>
            <person name="Butler K."/>
        </authorList>
    </citation>
    <scope>NUCLEOTIDE SEQUENCE [LARGE SCALE GENOMIC DNA]</scope>
    <source>
        <strain evidence="15 16">DSM 100436</strain>
    </source>
</reference>
<keyword evidence="7 10" id="KW-0472">Membrane</keyword>
<evidence type="ECO:0000256" key="4">
    <source>
        <dbReference type="ARBA" id="ARBA00022452"/>
    </source>
</evidence>
<name>A0A2T3NN90_9GAMM</name>
<feature type="chain" id="PRO_5015753672" evidence="12">
    <location>
        <begin position="31"/>
        <end position="711"/>
    </location>
</feature>
<protein>
    <submittedName>
        <fullName evidence="15">TonB-dependent siderophore receptor</fullName>
    </submittedName>
</protein>
<feature type="domain" description="TonB-dependent receptor-like beta-barrel" evidence="13">
    <location>
        <begin position="250"/>
        <end position="671"/>
    </location>
</feature>
<keyword evidence="3 10" id="KW-0813">Transport</keyword>
<evidence type="ECO:0000256" key="5">
    <source>
        <dbReference type="ARBA" id="ARBA00022692"/>
    </source>
</evidence>
<dbReference type="Pfam" id="PF00593">
    <property type="entry name" value="TonB_dep_Rec_b-barrel"/>
    <property type="match status" value="1"/>
</dbReference>
<dbReference type="Gene3D" id="2.170.130.10">
    <property type="entry name" value="TonB-dependent receptor, plug domain"/>
    <property type="match status" value="1"/>
</dbReference>
<dbReference type="Proteomes" id="UP000241771">
    <property type="component" value="Unassembled WGS sequence"/>
</dbReference>
<comment type="caution">
    <text evidence="15">The sequence shown here is derived from an EMBL/GenBank/DDBJ whole genome shotgun (WGS) entry which is preliminary data.</text>
</comment>
<dbReference type="InterPro" id="IPR010105">
    <property type="entry name" value="TonB_sidphr_rcpt"/>
</dbReference>
<keyword evidence="8 15" id="KW-0675">Receptor</keyword>
<keyword evidence="4 10" id="KW-1134">Transmembrane beta strand</keyword>
<feature type="signal peptide" evidence="12">
    <location>
        <begin position="1"/>
        <end position="30"/>
    </location>
</feature>
<dbReference type="InterPro" id="IPR036942">
    <property type="entry name" value="Beta-barrel_TonB_sf"/>
</dbReference>
<dbReference type="PANTHER" id="PTHR30069">
    <property type="entry name" value="TONB-DEPENDENT OUTER MEMBRANE RECEPTOR"/>
    <property type="match status" value="1"/>
</dbReference>
<dbReference type="GO" id="GO:0044718">
    <property type="term" value="P:siderophore transmembrane transport"/>
    <property type="evidence" value="ECO:0007669"/>
    <property type="project" value="TreeGrafter"/>
</dbReference>
<dbReference type="EMBL" id="PYMA01000015">
    <property type="protein sequence ID" value="PSW17182.1"/>
    <property type="molecule type" value="Genomic_DNA"/>
</dbReference>
<evidence type="ECO:0000256" key="3">
    <source>
        <dbReference type="ARBA" id="ARBA00022448"/>
    </source>
</evidence>
<evidence type="ECO:0000256" key="10">
    <source>
        <dbReference type="PROSITE-ProRule" id="PRU01360"/>
    </source>
</evidence>
<keyword evidence="12" id="KW-0732">Signal</keyword>
<evidence type="ECO:0000256" key="11">
    <source>
        <dbReference type="RuleBase" id="RU003357"/>
    </source>
</evidence>
<evidence type="ECO:0000256" key="9">
    <source>
        <dbReference type="ARBA" id="ARBA00023237"/>
    </source>
</evidence>
<dbReference type="InterPro" id="IPR012910">
    <property type="entry name" value="Plug_dom"/>
</dbReference>
<feature type="domain" description="TonB-dependent receptor plug" evidence="14">
    <location>
        <begin position="56"/>
        <end position="158"/>
    </location>
</feature>
<keyword evidence="9 10" id="KW-0998">Cell outer membrane</keyword>
<dbReference type="Gene3D" id="2.40.170.20">
    <property type="entry name" value="TonB-dependent receptor, beta-barrel domain"/>
    <property type="match status" value="1"/>
</dbReference>
<dbReference type="NCBIfam" id="TIGR01783">
    <property type="entry name" value="TonB-siderophor"/>
    <property type="match status" value="1"/>
</dbReference>
<organism evidence="15 16">
    <name type="scientific">Photobacterium sanctipauli</name>
    <dbReference type="NCBI Taxonomy" id="1342794"/>
    <lineage>
        <taxon>Bacteria</taxon>
        <taxon>Pseudomonadati</taxon>
        <taxon>Pseudomonadota</taxon>
        <taxon>Gammaproteobacteria</taxon>
        <taxon>Vibrionales</taxon>
        <taxon>Vibrionaceae</taxon>
        <taxon>Photobacterium</taxon>
    </lineage>
</organism>
<dbReference type="InterPro" id="IPR039426">
    <property type="entry name" value="TonB-dep_rcpt-like"/>
</dbReference>